<evidence type="ECO:0000313" key="1">
    <source>
        <dbReference type="EMBL" id="UFP95402.1"/>
    </source>
</evidence>
<dbReference type="SUPFAM" id="SSF47240">
    <property type="entry name" value="Ferritin-like"/>
    <property type="match status" value="1"/>
</dbReference>
<sequence>MMELGSQTHKELFCRSIVESHREYDPLAIAWPPLEGEALQLLRSIPFWEEALDREVQAGRIVSAYAQTVSDPLVHEAIAVQGLEETRHAQLLEGMMRFYGLEVRHRPVAPLSANLEDAFMALGYEECLDSFFAFGMYKLAYEARLFPESLFAIFDRLIDEEARHNLYFVNWAAYHQIHKGEGAEPLRSARALWYYGYALARLVGGLASGRPNSPGFTAHGASSLAIDLTPESFIGACIAQQNVRMAVFDPRLLRPQLMPALAGFASEVLRLFNPKKSHPQSHSA</sequence>
<protein>
    <submittedName>
        <fullName evidence="1">Ferritin-like domain-containing protein</fullName>
    </submittedName>
</protein>
<name>A0ABY3PNY0_9CYAN</name>
<gene>
    <name evidence="1" type="ORF">ISF26_03895</name>
</gene>
<evidence type="ECO:0000313" key="2">
    <source>
        <dbReference type="Proteomes" id="UP001054846"/>
    </source>
</evidence>
<keyword evidence="2" id="KW-1185">Reference proteome</keyword>
<dbReference type="Proteomes" id="UP001054846">
    <property type="component" value="Chromosome"/>
</dbReference>
<dbReference type="EMBL" id="CP063845">
    <property type="protein sequence ID" value="UFP95402.1"/>
    <property type="molecule type" value="Genomic_DNA"/>
</dbReference>
<dbReference type="InterPro" id="IPR009078">
    <property type="entry name" value="Ferritin-like_SF"/>
</dbReference>
<accession>A0ABY3PNY0</accession>
<dbReference type="RefSeq" id="WP_230842628.1">
    <property type="nucleotide sequence ID" value="NZ_CP063845.1"/>
</dbReference>
<dbReference type="CDD" id="cd00657">
    <property type="entry name" value="Ferritin_like"/>
    <property type="match status" value="1"/>
</dbReference>
<proteinExistence type="predicted"/>
<organism evidence="1 2">
    <name type="scientific">Gloeobacter morelensis MG652769</name>
    <dbReference type="NCBI Taxonomy" id="2781736"/>
    <lineage>
        <taxon>Bacteria</taxon>
        <taxon>Bacillati</taxon>
        <taxon>Cyanobacteriota</taxon>
        <taxon>Cyanophyceae</taxon>
        <taxon>Gloeobacterales</taxon>
        <taxon>Gloeobacteraceae</taxon>
        <taxon>Gloeobacter</taxon>
        <taxon>Gloeobacter morelensis</taxon>
    </lineage>
</organism>
<reference evidence="1 2" key="1">
    <citation type="journal article" date="2021" name="Genome Biol. Evol.">
        <title>Complete Genome Sequencing of a Novel Gloeobacter Species from a Waterfall Cave in Mexico.</title>
        <authorList>
            <person name="Saw J.H."/>
            <person name="Cardona T."/>
            <person name="Montejano G."/>
        </authorList>
    </citation>
    <scope>NUCLEOTIDE SEQUENCE [LARGE SCALE GENOMIC DNA]</scope>
    <source>
        <strain evidence="1">MG652769</strain>
    </source>
</reference>